<dbReference type="Pfam" id="PF07158">
    <property type="entry name" value="MatC_N"/>
    <property type="match status" value="1"/>
</dbReference>
<evidence type="ECO:0000256" key="1">
    <source>
        <dbReference type="SAM" id="Phobius"/>
    </source>
</evidence>
<dbReference type="Proteomes" id="UP000829708">
    <property type="component" value="Chromosome"/>
</dbReference>
<proteinExistence type="predicted"/>
<reference evidence="4" key="1">
    <citation type="journal article" date="2024" name="J Bioinform Genom">
        <title>Complete genome sequence of the type strain bacterium Sphaerochaeta associata GLS2t (VKM B-2742)t.</title>
        <authorList>
            <person name="Troshina O.Y."/>
            <person name="Tepeeva A.N."/>
            <person name="Arzamasceva V.O."/>
            <person name="Whitman W.B."/>
            <person name="Varghese N."/>
            <person name="Shapiro N."/>
            <person name="Woyke T."/>
            <person name="Kripides N.C."/>
            <person name="Vasilenko O.V."/>
        </authorList>
    </citation>
    <scope>NUCLEOTIDE SEQUENCE [LARGE SCALE GENOMIC DNA]</scope>
    <source>
        <strain evidence="4">GLS2T</strain>
    </source>
</reference>
<gene>
    <name evidence="3" type="ORF">MUG09_11320</name>
</gene>
<evidence type="ECO:0000313" key="3">
    <source>
        <dbReference type="EMBL" id="UOM50143.1"/>
    </source>
</evidence>
<dbReference type="EMBL" id="CP094929">
    <property type="protein sequence ID" value="UOM50143.1"/>
    <property type="molecule type" value="Genomic_DNA"/>
</dbReference>
<keyword evidence="1" id="KW-0812">Transmembrane</keyword>
<feature type="transmembrane region" description="Helical" evidence="1">
    <location>
        <begin position="284"/>
        <end position="302"/>
    </location>
</feature>
<feature type="transmembrane region" description="Helical" evidence="1">
    <location>
        <begin position="222"/>
        <end position="244"/>
    </location>
</feature>
<feature type="transmembrane region" description="Helical" evidence="1">
    <location>
        <begin position="181"/>
        <end position="202"/>
    </location>
</feature>
<keyword evidence="1" id="KW-0472">Membrane</keyword>
<feature type="transmembrane region" description="Helical" evidence="1">
    <location>
        <begin position="314"/>
        <end position="335"/>
    </location>
</feature>
<feature type="transmembrane region" description="Helical" evidence="1">
    <location>
        <begin position="135"/>
        <end position="160"/>
    </location>
</feature>
<feature type="domain" description="Dicarboxylate carrier MatC N-terminal" evidence="2">
    <location>
        <begin position="4"/>
        <end position="147"/>
    </location>
</feature>
<feature type="transmembrane region" description="Helical" evidence="1">
    <location>
        <begin position="341"/>
        <end position="359"/>
    </location>
</feature>
<name>A0ABY4D9M3_9SPIR</name>
<dbReference type="InterPro" id="IPR009827">
    <property type="entry name" value="MatC_N"/>
</dbReference>
<evidence type="ECO:0000259" key="2">
    <source>
        <dbReference type="Pfam" id="PF07158"/>
    </source>
</evidence>
<accession>A0ABY4D9M3</accession>
<feature type="transmembrane region" description="Helical" evidence="1">
    <location>
        <begin position="366"/>
        <end position="395"/>
    </location>
</feature>
<keyword evidence="4" id="KW-1185">Reference proteome</keyword>
<dbReference type="RefSeq" id="WP_244771535.1">
    <property type="nucleotide sequence ID" value="NZ_CP094929.1"/>
</dbReference>
<organism evidence="3 4">
    <name type="scientific">Sphaerochaeta associata</name>
    <dbReference type="NCBI Taxonomy" id="1129264"/>
    <lineage>
        <taxon>Bacteria</taxon>
        <taxon>Pseudomonadati</taxon>
        <taxon>Spirochaetota</taxon>
        <taxon>Spirochaetia</taxon>
        <taxon>Spirochaetales</taxon>
        <taxon>Sphaerochaetaceae</taxon>
        <taxon>Sphaerochaeta</taxon>
    </lineage>
</organism>
<keyword evidence="1" id="KW-1133">Transmembrane helix</keyword>
<protein>
    <recommendedName>
        <fullName evidence="2">Dicarboxylate carrier MatC N-terminal domain-containing protein</fullName>
    </recommendedName>
</protein>
<evidence type="ECO:0000313" key="4">
    <source>
        <dbReference type="Proteomes" id="UP000829708"/>
    </source>
</evidence>
<feature type="transmembrane region" description="Helical" evidence="1">
    <location>
        <begin position="407"/>
        <end position="427"/>
    </location>
</feature>
<sequence>MEGLLIVLLAIALSIVIGHFFKINVGVIALVFAYLASVLIFDIKVADIFTHWPSKLFVIIFSVTFFYGSAINNGAIEVLALKILYALRKRTALLPIAIYVISSLIAGLGGGPYVTNVIMIPVTLKLAALSGMSPLLGGMAIFCAGAGASTSYISVAGMLVKGFVETSSYASFADVYQHENFINAMVFSTVAFLVFYVAMRGYRLKPVVQDVPPVFTRKQKASMTLIFGMIALYVLPTILALVVPQNITILKIKGKLDFALIALIGSVLSIMLRLSDEKTLFKSVPWHTLIMISGMGVLMGVAKQAGIITQLASLISGNLSATSTLLLMITIAFIMSYVSDGLGVVFPALIPIAISLAEFHTMSPSIFITSVCIGASLPVMSPFSSGGAMYLSFVATDNQKQILYNQLLYVPFAMLAICYVVFLTGIVK</sequence>
<feature type="transmembrane region" description="Helical" evidence="1">
    <location>
        <begin position="92"/>
        <end position="115"/>
    </location>
</feature>
<feature type="transmembrane region" description="Helical" evidence="1">
    <location>
        <begin position="7"/>
        <end position="36"/>
    </location>
</feature>
<feature type="transmembrane region" description="Helical" evidence="1">
    <location>
        <begin position="256"/>
        <end position="272"/>
    </location>
</feature>
<feature type="transmembrane region" description="Helical" evidence="1">
    <location>
        <begin position="56"/>
        <end position="80"/>
    </location>
</feature>